<evidence type="ECO:0000256" key="2">
    <source>
        <dbReference type="SAM" id="Phobius"/>
    </source>
</evidence>
<keyword evidence="2" id="KW-0812">Transmembrane</keyword>
<gene>
    <name evidence="3" type="ORF">ACEU0G_002228</name>
</gene>
<feature type="region of interest" description="Disordered" evidence="1">
    <location>
        <begin position="1"/>
        <end position="22"/>
    </location>
</feature>
<evidence type="ECO:0000313" key="3">
    <source>
        <dbReference type="EMBL" id="MFG6108291.1"/>
    </source>
</evidence>
<name>A0ABW7CW11_9GAMM</name>
<feature type="compositionally biased region" description="Low complexity" evidence="1">
    <location>
        <begin position="1"/>
        <end position="11"/>
    </location>
</feature>
<evidence type="ECO:0000256" key="1">
    <source>
        <dbReference type="SAM" id="MobiDB-lite"/>
    </source>
</evidence>
<dbReference type="Proteomes" id="UP001605261">
    <property type="component" value="Unassembled WGS sequence"/>
</dbReference>
<dbReference type="EMBL" id="JBHGCJ010000002">
    <property type="protein sequence ID" value="MFG6108291.1"/>
    <property type="molecule type" value="Genomic_DNA"/>
</dbReference>
<feature type="transmembrane region" description="Helical" evidence="2">
    <location>
        <begin position="265"/>
        <end position="284"/>
    </location>
</feature>
<reference evidence="3 4" key="1">
    <citation type="submission" date="2024-09" db="EMBL/GenBank/DDBJ databases">
        <authorList>
            <consortium name="All-Russian atlas of soil microorganisms"/>
            <consortium name="as a basis for the search for new antimicrobial producers and enzymes with unique properties"/>
            <person name="Sokolova E.A."/>
            <person name="Voronina E.N."/>
        </authorList>
    </citation>
    <scope>NUCLEOTIDE SEQUENCE [LARGE SCALE GENOMIC DNA]</scope>
    <source>
        <strain evidence="3 4">AF-22b-331.1</strain>
    </source>
</reference>
<sequence>MSEALEPGSTPGLPPPEPDHAGRFARLRERTDELELFISGLLAFALLAVPGRIFEAWATSTVHTEGVYAYALWFGFSTSVGLCYVVAVALIAHLAIRGYWVGLVGLKIHFPEGIRWDRIPLLGPVSRGFYQSRVGTLEQSIANADKAASTLFAATLLFALTMVLIGAGSVVLLAVAGAVGALFGNTDRIALLIVGSFFGLFILLNLVPLSLEKWIASRKARGAASARIERTMRRVLVINQWLVPMRLLLPVQLTLQSNRYARNFVVAYFVAVMVAMTIGGVQAISSMEFSLFNRYAVVTEDAVEEGMLSAHYESLRVEHDRLLRYPMIPSDVVEGTLLRVFIPHQPQRDNALARQHCAALPEGRNRLRGPAAEAAAVQCLARFWTVTLDGSPVALDGFVAMERRDLEMRGLVGYLPLSALAPGRHDLRLVWNASGPERGTDRQRRYRIPFWYAPDAAR</sequence>
<keyword evidence="2" id="KW-0472">Membrane</keyword>
<protein>
    <recommendedName>
        <fullName evidence="5">Transmembrane protein</fullName>
    </recommendedName>
</protein>
<feature type="transmembrane region" description="Helical" evidence="2">
    <location>
        <begin position="189"/>
        <end position="211"/>
    </location>
</feature>
<proteinExistence type="predicted"/>
<feature type="transmembrane region" description="Helical" evidence="2">
    <location>
        <begin position="36"/>
        <end position="58"/>
    </location>
</feature>
<keyword evidence="2" id="KW-1133">Transmembrane helix</keyword>
<feature type="transmembrane region" description="Helical" evidence="2">
    <location>
        <begin position="70"/>
        <end position="96"/>
    </location>
</feature>
<accession>A0ABW7CW11</accession>
<comment type="caution">
    <text evidence="3">The sequence shown here is derived from an EMBL/GenBank/DDBJ whole genome shotgun (WGS) entry which is preliminary data.</text>
</comment>
<feature type="transmembrane region" description="Helical" evidence="2">
    <location>
        <begin position="156"/>
        <end position="183"/>
    </location>
</feature>
<dbReference type="RefSeq" id="WP_394161418.1">
    <property type="nucleotide sequence ID" value="NZ_JBHGCJ010000002.1"/>
</dbReference>
<keyword evidence="4" id="KW-1185">Reference proteome</keyword>
<evidence type="ECO:0000313" key="4">
    <source>
        <dbReference type="Proteomes" id="UP001605261"/>
    </source>
</evidence>
<evidence type="ECO:0008006" key="5">
    <source>
        <dbReference type="Google" id="ProtNLM"/>
    </source>
</evidence>
<organism evidence="3 4">
    <name type="scientific">Stenotrophomonas nematodicola</name>
    <dbReference type="NCBI Taxonomy" id="2656746"/>
    <lineage>
        <taxon>Bacteria</taxon>
        <taxon>Pseudomonadati</taxon>
        <taxon>Pseudomonadota</taxon>
        <taxon>Gammaproteobacteria</taxon>
        <taxon>Lysobacterales</taxon>
        <taxon>Lysobacteraceae</taxon>
        <taxon>Stenotrophomonas</taxon>
    </lineage>
</organism>